<evidence type="ECO:0000313" key="2">
    <source>
        <dbReference type="EMBL" id="CAE8626864.1"/>
    </source>
</evidence>
<protein>
    <submittedName>
        <fullName evidence="2">Uncharacterized protein</fullName>
    </submittedName>
</protein>
<dbReference type="Proteomes" id="UP000654075">
    <property type="component" value="Unassembled WGS sequence"/>
</dbReference>
<keyword evidence="3" id="KW-1185">Reference proteome</keyword>
<organism evidence="2 3">
    <name type="scientific">Polarella glacialis</name>
    <name type="common">Dinoflagellate</name>
    <dbReference type="NCBI Taxonomy" id="89957"/>
    <lineage>
        <taxon>Eukaryota</taxon>
        <taxon>Sar</taxon>
        <taxon>Alveolata</taxon>
        <taxon>Dinophyceae</taxon>
        <taxon>Suessiales</taxon>
        <taxon>Suessiaceae</taxon>
        <taxon>Polarella</taxon>
    </lineage>
</organism>
<dbReference type="PANTHER" id="PTHR30217:SF10">
    <property type="entry name" value="23S RRNA 5-HYDROXYCYTIDINE C2501 SYNTHASE"/>
    <property type="match status" value="1"/>
</dbReference>
<evidence type="ECO:0000256" key="1">
    <source>
        <dbReference type="SAM" id="MobiDB-lite"/>
    </source>
</evidence>
<gene>
    <name evidence="2" type="ORF">PGLA1383_LOCUS43744</name>
</gene>
<feature type="region of interest" description="Disordered" evidence="1">
    <location>
        <begin position="56"/>
        <end position="83"/>
    </location>
</feature>
<dbReference type="PANTHER" id="PTHR30217">
    <property type="entry name" value="PEPTIDASE U32 FAMILY"/>
    <property type="match status" value="1"/>
</dbReference>
<reference evidence="2" key="1">
    <citation type="submission" date="2021-02" db="EMBL/GenBank/DDBJ databases">
        <authorList>
            <person name="Dougan E. K."/>
            <person name="Rhodes N."/>
            <person name="Thang M."/>
            <person name="Chan C."/>
        </authorList>
    </citation>
    <scope>NUCLEOTIDE SEQUENCE</scope>
</reference>
<feature type="region of interest" description="Disordered" evidence="1">
    <location>
        <begin position="104"/>
        <end position="135"/>
    </location>
</feature>
<dbReference type="EMBL" id="CAJNNV010029052">
    <property type="protein sequence ID" value="CAE8626864.1"/>
    <property type="molecule type" value="Genomic_DNA"/>
</dbReference>
<sequence length="268" mass="28490">MLPPTGQAGNLHQHHRATLQAAGPRAANLHVTATADSLGPRCRGLCWRQRPPLGGRSLSTLAGGDSSSSFASASSSTRSRGISERWAPSAATLLVSGFVVGSMSRRSQTERRRSPLSAQAEGKSRAASKQPTWKRRKNAELYKEFGDDSEGAATFQVGATSTQAVFRDIAENDLAGSKSSAEQRPGGVLQLKPGQKKPEVLAPAGGWPQLRAAVNAGADAVYFGLSLGLNARARAANFSEEELPQVMDFLRARGVPSRHHSQGTPWKR</sequence>
<proteinExistence type="predicted"/>
<dbReference type="AlphaFoldDB" id="A0A813GI81"/>
<comment type="caution">
    <text evidence="2">The sequence shown here is derived from an EMBL/GenBank/DDBJ whole genome shotgun (WGS) entry which is preliminary data.</text>
</comment>
<dbReference type="InterPro" id="IPR051454">
    <property type="entry name" value="RNA/ubiquinone_mod_enzymes"/>
</dbReference>
<evidence type="ECO:0000313" key="3">
    <source>
        <dbReference type="Proteomes" id="UP000654075"/>
    </source>
</evidence>
<accession>A0A813GI81</accession>
<dbReference type="OrthoDB" id="426032at2759"/>
<name>A0A813GI81_POLGL</name>
<feature type="compositionally biased region" description="Low complexity" evidence="1">
    <location>
        <begin position="62"/>
        <end position="80"/>
    </location>
</feature>